<dbReference type="GO" id="GO:0050660">
    <property type="term" value="F:flavin adenine dinucleotide binding"/>
    <property type="evidence" value="ECO:0007669"/>
    <property type="project" value="InterPro"/>
</dbReference>
<evidence type="ECO:0000259" key="2">
    <source>
        <dbReference type="Pfam" id="PF05199"/>
    </source>
</evidence>
<gene>
    <name evidence="3" type="ORF">ASTO00021_LOCUS4538</name>
</gene>
<name>A0A7S3LKI2_9STRA</name>
<protein>
    <recommendedName>
        <fullName evidence="2">Glucose-methanol-choline oxidoreductase C-terminal domain-containing protein</fullName>
    </recommendedName>
</protein>
<evidence type="ECO:0000313" key="3">
    <source>
        <dbReference type="EMBL" id="CAE0434235.1"/>
    </source>
</evidence>
<organism evidence="3">
    <name type="scientific">Aplanochytrium stocchinoi</name>
    <dbReference type="NCBI Taxonomy" id="215587"/>
    <lineage>
        <taxon>Eukaryota</taxon>
        <taxon>Sar</taxon>
        <taxon>Stramenopiles</taxon>
        <taxon>Bigyra</taxon>
        <taxon>Labyrinthulomycetes</taxon>
        <taxon>Thraustochytrida</taxon>
        <taxon>Thraustochytriidae</taxon>
        <taxon>Aplanochytrium</taxon>
    </lineage>
</organism>
<dbReference type="InterPro" id="IPR012132">
    <property type="entry name" value="GMC_OxRdtase"/>
</dbReference>
<sequence>MMEYLTSFGFVKTQLQQQFGFQAALMQPLSRGTVTLSETDPTQVIINPNYLDEPEDKRKLIETFRLARRLANAPALDSWRCFSISPPPWLGSPLKPDCSEKERELDTQRITSHISRFGSGYWHPCGTCKMGSVVDTELNVIGTVGLRVADASVIPHIPRVPIAATVMMIGARCAYLIASSQHPTSKL</sequence>
<dbReference type="PANTHER" id="PTHR11552">
    <property type="entry name" value="GLUCOSE-METHANOL-CHOLINE GMC OXIDOREDUCTASE"/>
    <property type="match status" value="1"/>
</dbReference>
<dbReference type="Pfam" id="PF05199">
    <property type="entry name" value="GMC_oxred_C"/>
    <property type="match status" value="1"/>
</dbReference>
<dbReference type="AlphaFoldDB" id="A0A7S3LKI2"/>
<dbReference type="EMBL" id="HBIN01006231">
    <property type="protein sequence ID" value="CAE0434235.1"/>
    <property type="molecule type" value="Transcribed_RNA"/>
</dbReference>
<dbReference type="InterPro" id="IPR036188">
    <property type="entry name" value="FAD/NAD-bd_sf"/>
</dbReference>
<accession>A0A7S3LKI2</accession>
<dbReference type="GO" id="GO:0016614">
    <property type="term" value="F:oxidoreductase activity, acting on CH-OH group of donors"/>
    <property type="evidence" value="ECO:0007669"/>
    <property type="project" value="InterPro"/>
</dbReference>
<reference evidence="3" key="1">
    <citation type="submission" date="2021-01" db="EMBL/GenBank/DDBJ databases">
        <authorList>
            <person name="Corre E."/>
            <person name="Pelletier E."/>
            <person name="Niang G."/>
            <person name="Scheremetjew M."/>
            <person name="Finn R."/>
            <person name="Kale V."/>
            <person name="Holt S."/>
            <person name="Cochrane G."/>
            <person name="Meng A."/>
            <person name="Brown T."/>
            <person name="Cohen L."/>
        </authorList>
    </citation>
    <scope>NUCLEOTIDE SEQUENCE</scope>
    <source>
        <strain evidence="3">GSBS06</strain>
    </source>
</reference>
<feature type="domain" description="Glucose-methanol-choline oxidoreductase C-terminal" evidence="2">
    <location>
        <begin position="28"/>
        <end position="170"/>
    </location>
</feature>
<dbReference type="Gene3D" id="3.50.50.60">
    <property type="entry name" value="FAD/NAD(P)-binding domain"/>
    <property type="match status" value="1"/>
</dbReference>
<proteinExistence type="inferred from homology"/>
<dbReference type="PANTHER" id="PTHR11552:SF147">
    <property type="entry name" value="CHOLINE DEHYDROGENASE, MITOCHONDRIAL"/>
    <property type="match status" value="1"/>
</dbReference>
<dbReference type="SUPFAM" id="SSF51905">
    <property type="entry name" value="FAD/NAD(P)-binding domain"/>
    <property type="match status" value="1"/>
</dbReference>
<evidence type="ECO:0000256" key="1">
    <source>
        <dbReference type="ARBA" id="ARBA00010790"/>
    </source>
</evidence>
<dbReference type="InterPro" id="IPR007867">
    <property type="entry name" value="GMC_OxRtase_C"/>
</dbReference>
<dbReference type="SUPFAM" id="SSF54373">
    <property type="entry name" value="FAD-linked reductases, C-terminal domain"/>
    <property type="match status" value="1"/>
</dbReference>
<comment type="similarity">
    <text evidence="1">Belongs to the GMC oxidoreductase family.</text>
</comment>
<dbReference type="Gene3D" id="3.30.560.10">
    <property type="entry name" value="Glucose Oxidase, domain 3"/>
    <property type="match status" value="1"/>
</dbReference>